<evidence type="ECO:0000313" key="1">
    <source>
        <dbReference type="EMBL" id="KAF5827816.1"/>
    </source>
</evidence>
<name>A0ABQ7FZN7_DUNSA</name>
<dbReference type="Proteomes" id="UP000815325">
    <property type="component" value="Unassembled WGS sequence"/>
</dbReference>
<keyword evidence="2" id="KW-1185">Reference proteome</keyword>
<proteinExistence type="predicted"/>
<gene>
    <name evidence="1" type="ORF">DUNSADRAFT_18700</name>
</gene>
<protein>
    <recommendedName>
        <fullName evidence="3">Encoded protein</fullName>
    </recommendedName>
</protein>
<evidence type="ECO:0008006" key="3">
    <source>
        <dbReference type="Google" id="ProtNLM"/>
    </source>
</evidence>
<accession>A0ABQ7FZN7</accession>
<comment type="caution">
    <text evidence="1">The sequence shown here is derived from an EMBL/GenBank/DDBJ whole genome shotgun (WGS) entry which is preliminary data.</text>
</comment>
<reference evidence="1" key="1">
    <citation type="submission" date="2017-08" db="EMBL/GenBank/DDBJ databases">
        <authorList>
            <person name="Polle J.E."/>
            <person name="Barry K."/>
            <person name="Cushman J."/>
            <person name="Schmutz J."/>
            <person name="Tran D."/>
            <person name="Hathwaick L.T."/>
            <person name="Yim W.C."/>
            <person name="Jenkins J."/>
            <person name="Mckie-Krisberg Z.M."/>
            <person name="Prochnik S."/>
            <person name="Lindquist E."/>
            <person name="Dockter R.B."/>
            <person name="Adam C."/>
            <person name="Molina H."/>
            <person name="Bunkerborg J."/>
            <person name="Jin E."/>
            <person name="Buchheim M."/>
            <person name="Magnuson J."/>
        </authorList>
    </citation>
    <scope>NUCLEOTIDE SEQUENCE</scope>
    <source>
        <strain evidence="1">CCAP 19/18</strain>
    </source>
</reference>
<sequence length="75" mass="8739">MQKKNTSRMAQVSGLLEKHMLAAEMEDLTLKHLILTLKHLILKHLTLKHLTLKHLTLKHLTSKHLTICLLLKWNT</sequence>
<organism evidence="1 2">
    <name type="scientific">Dunaliella salina</name>
    <name type="common">Green alga</name>
    <name type="synonym">Protococcus salinus</name>
    <dbReference type="NCBI Taxonomy" id="3046"/>
    <lineage>
        <taxon>Eukaryota</taxon>
        <taxon>Viridiplantae</taxon>
        <taxon>Chlorophyta</taxon>
        <taxon>core chlorophytes</taxon>
        <taxon>Chlorophyceae</taxon>
        <taxon>CS clade</taxon>
        <taxon>Chlamydomonadales</taxon>
        <taxon>Dunaliellaceae</taxon>
        <taxon>Dunaliella</taxon>
    </lineage>
</organism>
<dbReference type="EMBL" id="MU070419">
    <property type="protein sequence ID" value="KAF5827816.1"/>
    <property type="molecule type" value="Genomic_DNA"/>
</dbReference>
<evidence type="ECO:0000313" key="2">
    <source>
        <dbReference type="Proteomes" id="UP000815325"/>
    </source>
</evidence>